<keyword evidence="8" id="KW-1185">Reference proteome</keyword>
<dbReference type="InterPro" id="IPR024320">
    <property type="entry name" value="LPG_synthase_C"/>
</dbReference>
<evidence type="ECO:0000259" key="6">
    <source>
        <dbReference type="Pfam" id="PF09924"/>
    </source>
</evidence>
<evidence type="ECO:0000256" key="4">
    <source>
        <dbReference type="ARBA" id="ARBA00022989"/>
    </source>
</evidence>
<keyword evidence="3" id="KW-0812">Transmembrane</keyword>
<protein>
    <recommendedName>
        <fullName evidence="6">Phosphatidylglycerol lysyltransferase C-terminal domain-containing protein</fullName>
    </recommendedName>
</protein>
<dbReference type="Pfam" id="PF09924">
    <property type="entry name" value="LPG_synthase_C"/>
    <property type="match status" value="1"/>
</dbReference>
<evidence type="ECO:0000313" key="7">
    <source>
        <dbReference type="EMBL" id="BDZ45873.1"/>
    </source>
</evidence>
<dbReference type="EMBL" id="AP027731">
    <property type="protein sequence ID" value="BDZ45873.1"/>
    <property type="molecule type" value="Genomic_DNA"/>
</dbReference>
<keyword evidence="4" id="KW-1133">Transmembrane helix</keyword>
<evidence type="ECO:0000256" key="2">
    <source>
        <dbReference type="ARBA" id="ARBA00022475"/>
    </source>
</evidence>
<reference evidence="8" key="1">
    <citation type="journal article" date="2019" name="Int. J. Syst. Evol. Microbiol.">
        <title>The Global Catalogue of Microorganisms (GCM) 10K type strain sequencing project: providing services to taxonomists for standard genome sequencing and annotation.</title>
        <authorList>
            <consortium name="The Broad Institute Genomics Platform"/>
            <consortium name="The Broad Institute Genome Sequencing Center for Infectious Disease"/>
            <person name="Wu L."/>
            <person name="Ma J."/>
        </authorList>
    </citation>
    <scope>NUCLEOTIDE SEQUENCE [LARGE SCALE GENOMIC DNA]</scope>
    <source>
        <strain evidence="8">NBRC 108725</strain>
    </source>
</reference>
<dbReference type="InterPro" id="IPR051211">
    <property type="entry name" value="PG_lysyltransferase"/>
</dbReference>
<evidence type="ECO:0000313" key="8">
    <source>
        <dbReference type="Proteomes" id="UP001321498"/>
    </source>
</evidence>
<dbReference type="PANTHER" id="PTHR34697:SF2">
    <property type="entry name" value="PHOSPHATIDYLGLYCEROL LYSYLTRANSFERASE"/>
    <property type="match status" value="1"/>
</dbReference>
<accession>A0ABM8GCA0</accession>
<sequence>MGTWPDTLHWVSEDGSAAVPYRLVSGVALTVGGPICAPERRSDAVIGFARHCYEHGWLPSFYSLREEDYADVFASLGWATVRVGEEMVLDPRTASFSGRAFQVIRTSVNGAQRLGIEARWARYRDLSRQESLQIREISEQWVAEKGLPEMGFTLGGLDELDDADVRLLVAVDGDGVVHGFTSWLPRFRNGTVVGWTLDVMRRRADGFPRVMEFLIATAVTRLGRDGIEEVSLAAAPLASSVPTAASAVLDALARGLEPAYGFRSLFAFKAKFQPRRLPLLVATPDALALPIVARAVLHAYLPETSARSRLRMLAGLLRRPRIRAAAPAHGH</sequence>
<feature type="domain" description="Phosphatidylglycerol lysyltransferase C-terminal" evidence="6">
    <location>
        <begin position="3"/>
        <end position="279"/>
    </location>
</feature>
<dbReference type="PANTHER" id="PTHR34697">
    <property type="entry name" value="PHOSPHATIDYLGLYCEROL LYSYLTRANSFERASE"/>
    <property type="match status" value="1"/>
</dbReference>
<evidence type="ECO:0000256" key="1">
    <source>
        <dbReference type="ARBA" id="ARBA00004651"/>
    </source>
</evidence>
<dbReference type="RefSeq" id="WP_286279101.1">
    <property type="nucleotide sequence ID" value="NZ_AP027731.1"/>
</dbReference>
<dbReference type="Proteomes" id="UP001321498">
    <property type="component" value="Chromosome"/>
</dbReference>
<keyword evidence="5" id="KW-0472">Membrane</keyword>
<name>A0ABM8GCA0_9MICO</name>
<gene>
    <name evidence="7" type="ORF">GCM10025866_17820</name>
</gene>
<comment type="subcellular location">
    <subcellularLocation>
        <location evidence="1">Cell membrane</location>
        <topology evidence="1">Multi-pass membrane protein</topology>
    </subcellularLocation>
</comment>
<organism evidence="7 8">
    <name type="scientific">Naasia aerilata</name>
    <dbReference type="NCBI Taxonomy" id="1162966"/>
    <lineage>
        <taxon>Bacteria</taxon>
        <taxon>Bacillati</taxon>
        <taxon>Actinomycetota</taxon>
        <taxon>Actinomycetes</taxon>
        <taxon>Micrococcales</taxon>
        <taxon>Microbacteriaceae</taxon>
        <taxon>Naasia</taxon>
    </lineage>
</organism>
<evidence type="ECO:0000256" key="3">
    <source>
        <dbReference type="ARBA" id="ARBA00022692"/>
    </source>
</evidence>
<keyword evidence="2" id="KW-1003">Cell membrane</keyword>
<proteinExistence type="predicted"/>
<evidence type="ECO:0000256" key="5">
    <source>
        <dbReference type="ARBA" id="ARBA00023136"/>
    </source>
</evidence>